<evidence type="ECO:0000313" key="4">
    <source>
        <dbReference type="Proteomes" id="UP000594638"/>
    </source>
</evidence>
<proteinExistence type="predicted"/>
<evidence type="ECO:0000259" key="2">
    <source>
        <dbReference type="Pfam" id="PF23247"/>
    </source>
</evidence>
<dbReference type="InterPro" id="IPR050905">
    <property type="entry name" value="Plant_NBS-LRR"/>
</dbReference>
<dbReference type="EMBL" id="CACTIH010007495">
    <property type="protein sequence ID" value="CAA3014583.1"/>
    <property type="molecule type" value="Genomic_DNA"/>
</dbReference>
<dbReference type="SUPFAM" id="SSF52047">
    <property type="entry name" value="RNI-like"/>
    <property type="match status" value="1"/>
</dbReference>
<comment type="caution">
    <text evidence="3">The sequence shown here is derived from an EMBL/GenBank/DDBJ whole genome shotgun (WGS) entry which is preliminary data.</text>
</comment>
<name>A0A8S0UCQ9_OLEEU</name>
<evidence type="ECO:0000256" key="1">
    <source>
        <dbReference type="ARBA" id="ARBA00022821"/>
    </source>
</evidence>
<accession>A0A8S0UCQ9</accession>
<dbReference type="Proteomes" id="UP000594638">
    <property type="component" value="Unassembled WGS sequence"/>
</dbReference>
<dbReference type="PANTHER" id="PTHR33463:SF192">
    <property type="entry name" value="DISEASE RESISTANCE PROTEIN RPS2-LIKE"/>
    <property type="match status" value="1"/>
</dbReference>
<dbReference type="InterPro" id="IPR057135">
    <property type="entry name" value="At4g27190-like_LRR"/>
</dbReference>
<organism evidence="3 4">
    <name type="scientific">Olea europaea subsp. europaea</name>
    <dbReference type="NCBI Taxonomy" id="158383"/>
    <lineage>
        <taxon>Eukaryota</taxon>
        <taxon>Viridiplantae</taxon>
        <taxon>Streptophyta</taxon>
        <taxon>Embryophyta</taxon>
        <taxon>Tracheophyta</taxon>
        <taxon>Spermatophyta</taxon>
        <taxon>Magnoliopsida</taxon>
        <taxon>eudicotyledons</taxon>
        <taxon>Gunneridae</taxon>
        <taxon>Pentapetalae</taxon>
        <taxon>asterids</taxon>
        <taxon>lamiids</taxon>
        <taxon>Lamiales</taxon>
        <taxon>Oleaceae</taxon>
        <taxon>Oleeae</taxon>
        <taxon>Olea</taxon>
    </lineage>
</organism>
<keyword evidence="4" id="KW-1185">Reference proteome</keyword>
<gene>
    <name evidence="3" type="ORF">OLEA9_A000271</name>
</gene>
<feature type="domain" description="Disease resistance protein At4g27190-like leucine-rich repeats" evidence="2">
    <location>
        <begin position="122"/>
        <end position="239"/>
    </location>
</feature>
<protein>
    <recommendedName>
        <fullName evidence="2">Disease resistance protein At4g27190-like leucine-rich repeats domain-containing protein</fullName>
    </recommendedName>
</protein>
<dbReference type="Pfam" id="PF23247">
    <property type="entry name" value="LRR_RPS2"/>
    <property type="match status" value="1"/>
</dbReference>
<dbReference type="Gene3D" id="3.80.10.10">
    <property type="entry name" value="Ribonuclease Inhibitor"/>
    <property type="match status" value="2"/>
</dbReference>
<keyword evidence="1" id="KW-0611">Plant defense</keyword>
<dbReference type="InterPro" id="IPR032675">
    <property type="entry name" value="LRR_dom_sf"/>
</dbReference>
<dbReference type="AlphaFoldDB" id="A0A8S0UCQ9"/>
<dbReference type="PANTHER" id="PTHR33463">
    <property type="entry name" value="NB-ARC DOMAIN-CONTAINING PROTEIN-RELATED"/>
    <property type="match status" value="1"/>
</dbReference>
<reference evidence="3 4" key="1">
    <citation type="submission" date="2019-12" db="EMBL/GenBank/DDBJ databases">
        <authorList>
            <person name="Alioto T."/>
            <person name="Alioto T."/>
            <person name="Gomez Garrido J."/>
        </authorList>
    </citation>
    <scope>NUCLEOTIDE SEQUENCE [LARGE SCALE GENOMIC DNA]</scope>
</reference>
<dbReference type="Gramene" id="OE9A000271T1">
    <property type="protein sequence ID" value="OE9A000271C1"/>
    <property type="gene ID" value="OE9A000271"/>
</dbReference>
<evidence type="ECO:0000313" key="3">
    <source>
        <dbReference type="EMBL" id="CAA3014583.1"/>
    </source>
</evidence>
<sequence length="261" mass="29785">MDANTPSNLHHFTQVVAMDAKRNGVIDMLEFPKLKRLVLNDLSNFKSFRSESNNDGIIRTLFNQVTLPNMEKLRIWGLQYIVKLVNMRAENSSKSLQNLKRLDVKDCKSLEVLFDFECLTIPKDHRVFENLTSIVVKGCGILKYLFSPSMAYSLVALNILEVSNCESIKAIVGKEEKGTSEIQIVEAMKTRVVFPKLDRLLLRNLSSIQMFCSQNCELEFPLLEDLIIENCRMMRKLSPWPVIAPKLDISDLLDKAGSLED</sequence>
<dbReference type="OrthoDB" id="1750315at2759"/>